<dbReference type="InterPro" id="IPR013766">
    <property type="entry name" value="Thioredoxin_domain"/>
</dbReference>
<dbReference type="Proteomes" id="UP000184001">
    <property type="component" value="Unassembled WGS sequence"/>
</dbReference>
<proteinExistence type="predicted"/>
<dbReference type="InterPro" id="IPR050620">
    <property type="entry name" value="Thioredoxin_H-type-like"/>
</dbReference>
<dbReference type="EMBL" id="FQZR01000009">
    <property type="protein sequence ID" value="SHJ65286.1"/>
    <property type="molecule type" value="Genomic_DNA"/>
</dbReference>
<organism evidence="2 3">
    <name type="scientific">Halodesulfovibrio aestuarii</name>
    <dbReference type="NCBI Taxonomy" id="126333"/>
    <lineage>
        <taxon>Bacteria</taxon>
        <taxon>Pseudomonadati</taxon>
        <taxon>Thermodesulfobacteriota</taxon>
        <taxon>Desulfovibrionia</taxon>
        <taxon>Desulfovibrionales</taxon>
        <taxon>Desulfovibrionaceae</taxon>
        <taxon>Halodesulfovibrio</taxon>
    </lineage>
</organism>
<dbReference type="PANTHER" id="PTHR10438">
    <property type="entry name" value="THIOREDOXIN"/>
    <property type="match status" value="1"/>
</dbReference>
<dbReference type="Pfam" id="PF00085">
    <property type="entry name" value="Thioredoxin"/>
    <property type="match status" value="1"/>
</dbReference>
<dbReference type="AlphaFoldDB" id="A0A8G2CCQ4"/>
<evidence type="ECO:0000313" key="2">
    <source>
        <dbReference type="EMBL" id="SHJ65286.1"/>
    </source>
</evidence>
<dbReference type="Gene3D" id="3.40.30.10">
    <property type="entry name" value="Glutaredoxin"/>
    <property type="match status" value="1"/>
</dbReference>
<feature type="domain" description="Thioredoxin" evidence="1">
    <location>
        <begin position="20"/>
        <end position="99"/>
    </location>
</feature>
<comment type="caution">
    <text evidence="2">The sequence shown here is derived from an EMBL/GenBank/DDBJ whole genome shotgun (WGS) entry which is preliminary data.</text>
</comment>
<dbReference type="SUPFAM" id="SSF52833">
    <property type="entry name" value="Thioredoxin-like"/>
    <property type="match status" value="1"/>
</dbReference>
<protein>
    <submittedName>
        <fullName evidence="2">Thioredoxin 1</fullName>
    </submittedName>
</protein>
<dbReference type="PANTHER" id="PTHR10438:SF468">
    <property type="entry name" value="THIOREDOXIN-1-RELATED"/>
    <property type="match status" value="1"/>
</dbReference>
<gene>
    <name evidence="2" type="ORF">SAMN05660830_02912</name>
</gene>
<evidence type="ECO:0000313" key="3">
    <source>
        <dbReference type="Proteomes" id="UP000184001"/>
    </source>
</evidence>
<accession>A0A8G2CCQ4</accession>
<dbReference type="RefSeq" id="WP_019999385.1">
    <property type="nucleotide sequence ID" value="NZ_CP192219.1"/>
</dbReference>
<sequence>MSGITPIPTEHIDNFFASLSDAILFFHKELCPHCKNMEKVLDKFSAKTPSVEIFSIDGEAYPELLSKLSFERVPTLAFVRNGTVVKVKTGLMNPRELKALYSSL</sequence>
<name>A0A8G2CCQ4_9BACT</name>
<reference evidence="2 3" key="1">
    <citation type="submission" date="2016-11" db="EMBL/GenBank/DDBJ databases">
        <authorList>
            <person name="Varghese N."/>
            <person name="Submissions S."/>
        </authorList>
    </citation>
    <scope>NUCLEOTIDE SEQUENCE [LARGE SCALE GENOMIC DNA]</scope>
    <source>
        <strain evidence="2 3">DSM 17919</strain>
    </source>
</reference>
<evidence type="ECO:0000259" key="1">
    <source>
        <dbReference type="Pfam" id="PF00085"/>
    </source>
</evidence>
<dbReference type="InterPro" id="IPR036249">
    <property type="entry name" value="Thioredoxin-like_sf"/>
</dbReference>
<dbReference type="CDD" id="cd02947">
    <property type="entry name" value="TRX_family"/>
    <property type="match status" value="1"/>
</dbReference>